<protein>
    <submittedName>
        <fullName evidence="1">Uncharacterized protein</fullName>
    </submittedName>
</protein>
<dbReference type="EMBL" id="CP000479">
    <property type="protein sequence ID" value="ABK66087.1"/>
    <property type="molecule type" value="Genomic_DNA"/>
</dbReference>
<accession>A0A0H2ZW92</accession>
<sequence>MVIPAHNEAAKPATCTGAGSRVDAGWLAGRPGAGRLDGIVCRFGQLGGSVAGDCA</sequence>
<reference evidence="1 2" key="1">
    <citation type="submission" date="2006-10" db="EMBL/GenBank/DDBJ databases">
        <authorList>
            <person name="Fleischmann R.D."/>
            <person name="Dodson R.J."/>
            <person name="Haft D.H."/>
            <person name="Merkel J.S."/>
            <person name="Nelson W.C."/>
            <person name="Fraser C.M."/>
        </authorList>
    </citation>
    <scope>NUCLEOTIDE SEQUENCE [LARGE SCALE GENOMIC DNA]</scope>
    <source>
        <strain evidence="1 2">104</strain>
    </source>
</reference>
<dbReference type="HOGENOM" id="CLU_3027387_0_0_11"/>
<gene>
    <name evidence="1" type="ordered locus">MAV_4072</name>
</gene>
<evidence type="ECO:0000313" key="2">
    <source>
        <dbReference type="Proteomes" id="UP000001574"/>
    </source>
</evidence>
<dbReference type="AlphaFoldDB" id="A0A0H2ZW92"/>
<proteinExistence type="predicted"/>
<dbReference type="Proteomes" id="UP000001574">
    <property type="component" value="Chromosome"/>
</dbReference>
<name>A0A0H2ZW92_MYCA1</name>
<organism evidence="1 2">
    <name type="scientific">Mycobacterium avium (strain 104)</name>
    <dbReference type="NCBI Taxonomy" id="243243"/>
    <lineage>
        <taxon>Bacteria</taxon>
        <taxon>Bacillati</taxon>
        <taxon>Actinomycetota</taxon>
        <taxon>Actinomycetes</taxon>
        <taxon>Mycobacteriales</taxon>
        <taxon>Mycobacteriaceae</taxon>
        <taxon>Mycobacterium</taxon>
        <taxon>Mycobacterium avium complex (MAC)</taxon>
    </lineage>
</organism>
<dbReference type="KEGG" id="mav:MAV_4072"/>
<evidence type="ECO:0000313" key="1">
    <source>
        <dbReference type="EMBL" id="ABK66087.1"/>
    </source>
</evidence>